<dbReference type="GeneID" id="117347404"/>
<organism evidence="2 3">
    <name type="scientific">Geotrypetes seraphini</name>
    <name type="common">Gaboon caecilian</name>
    <name type="synonym">Caecilia seraphini</name>
    <dbReference type="NCBI Taxonomy" id="260995"/>
    <lineage>
        <taxon>Eukaryota</taxon>
        <taxon>Metazoa</taxon>
        <taxon>Chordata</taxon>
        <taxon>Craniata</taxon>
        <taxon>Vertebrata</taxon>
        <taxon>Euteleostomi</taxon>
        <taxon>Amphibia</taxon>
        <taxon>Gymnophiona</taxon>
        <taxon>Geotrypetes</taxon>
    </lineage>
</organism>
<reference evidence="3" key="1">
    <citation type="submission" date="2025-08" db="UniProtKB">
        <authorList>
            <consortium name="RefSeq"/>
        </authorList>
    </citation>
    <scope>IDENTIFICATION</scope>
</reference>
<proteinExistence type="predicted"/>
<dbReference type="GO" id="GO:0006122">
    <property type="term" value="P:mitochondrial electron transport, ubiquinol to cytochrome c"/>
    <property type="evidence" value="ECO:0007669"/>
    <property type="project" value="InterPro"/>
</dbReference>
<gene>
    <name evidence="3" type="primary">LOC117347404</name>
</gene>
<evidence type="ECO:0000313" key="3">
    <source>
        <dbReference type="RefSeq" id="XP_033774189.1"/>
    </source>
</evidence>
<dbReference type="Pfam" id="PF08997">
    <property type="entry name" value="UCR_6-4kD"/>
    <property type="match status" value="1"/>
</dbReference>
<evidence type="ECO:0000313" key="2">
    <source>
        <dbReference type="Proteomes" id="UP000515159"/>
    </source>
</evidence>
<dbReference type="Proteomes" id="UP000515159">
    <property type="component" value="Chromosome 13"/>
</dbReference>
<protein>
    <submittedName>
        <fullName evidence="3">Cytochrome b-c1 complex subunit 10-like</fullName>
    </submittedName>
</protein>
<dbReference type="SUPFAM" id="SSF81518">
    <property type="entry name" value="Subunit XI (6.4 kDa protein) of cytochrome bc1 complex (Ubiquinol-cytochrome c reductase)"/>
    <property type="match status" value="1"/>
</dbReference>
<feature type="transmembrane region" description="Helical" evidence="1">
    <location>
        <begin position="17"/>
        <end position="37"/>
    </location>
</feature>
<name>A0A6P8NTF4_GEOSA</name>
<keyword evidence="1" id="KW-0812">Transmembrane</keyword>
<sequence>MISKFLGPRYQQLAKNWIPVLATWSAVGSVGLILDYVPYISGKFKTDD</sequence>
<dbReference type="GO" id="GO:0005743">
    <property type="term" value="C:mitochondrial inner membrane"/>
    <property type="evidence" value="ECO:0007669"/>
    <property type="project" value="TreeGrafter"/>
</dbReference>
<dbReference type="InParanoid" id="A0A6P8NTF4"/>
<dbReference type="InterPro" id="IPR015089">
    <property type="entry name" value="UQCR"/>
</dbReference>
<dbReference type="InterPro" id="IPR029027">
    <property type="entry name" value="Single_a-helix_sf"/>
</dbReference>
<dbReference type="PANTHER" id="PTHR15420:SF2">
    <property type="entry name" value="CYTOCHROME B-C1 COMPLEX SUBUNIT 10"/>
    <property type="match status" value="1"/>
</dbReference>
<dbReference type="AlphaFoldDB" id="A0A6P8NTF4"/>
<dbReference type="PANTHER" id="PTHR15420">
    <property type="entry name" value="UBIQUINOL-CYTOCHROME C REDUCTASE COMPLEX 6.4 KD PROTEIN"/>
    <property type="match status" value="1"/>
</dbReference>
<keyword evidence="1" id="KW-0472">Membrane</keyword>
<evidence type="ECO:0000256" key="1">
    <source>
        <dbReference type="SAM" id="Phobius"/>
    </source>
</evidence>
<keyword evidence="2" id="KW-1185">Reference proteome</keyword>
<accession>A0A6P8NTF4</accession>
<dbReference type="RefSeq" id="XP_033774189.1">
    <property type="nucleotide sequence ID" value="XM_033918298.1"/>
</dbReference>
<dbReference type="KEGG" id="gsh:117347404"/>
<dbReference type="Gene3D" id="1.20.5.220">
    <property type="match status" value="1"/>
</dbReference>
<keyword evidence="1" id="KW-1133">Transmembrane helix</keyword>